<dbReference type="Proteomes" id="UP001219934">
    <property type="component" value="Unassembled WGS sequence"/>
</dbReference>
<evidence type="ECO:0000313" key="2">
    <source>
        <dbReference type="EMBL" id="KAJ4942042.1"/>
    </source>
</evidence>
<keyword evidence="3" id="KW-1185">Reference proteome</keyword>
<evidence type="ECO:0000313" key="3">
    <source>
        <dbReference type="Proteomes" id="UP001219934"/>
    </source>
</evidence>
<organism evidence="2 3">
    <name type="scientific">Pogonophryne albipinna</name>
    <dbReference type="NCBI Taxonomy" id="1090488"/>
    <lineage>
        <taxon>Eukaryota</taxon>
        <taxon>Metazoa</taxon>
        <taxon>Chordata</taxon>
        <taxon>Craniata</taxon>
        <taxon>Vertebrata</taxon>
        <taxon>Euteleostomi</taxon>
        <taxon>Actinopterygii</taxon>
        <taxon>Neopterygii</taxon>
        <taxon>Teleostei</taxon>
        <taxon>Neoteleostei</taxon>
        <taxon>Acanthomorphata</taxon>
        <taxon>Eupercaria</taxon>
        <taxon>Perciformes</taxon>
        <taxon>Notothenioidei</taxon>
        <taxon>Pogonophryne</taxon>
    </lineage>
</organism>
<protein>
    <submittedName>
        <fullName evidence="2">Uncharacterized protein</fullName>
    </submittedName>
</protein>
<sequence>MIVQDDLFEAKLNFFVMVAREVTPFLKLYQTDKPMLPFMSEDLSNILRSLMEKFIKPSVMKNATTTVKLLQVDLTDPVNHMDVTKLRVGFVTERGLEEHMKKNSEKAESQGQLSFISKSNGLRRAAEEKERHLEILERQLTDKLKELKDTPLGRMLFYP</sequence>
<reference evidence="2" key="1">
    <citation type="submission" date="2022-11" db="EMBL/GenBank/DDBJ databases">
        <title>Chromosome-level genome of Pogonophryne albipinna.</title>
        <authorList>
            <person name="Jo E."/>
        </authorList>
    </citation>
    <scope>NUCLEOTIDE SEQUENCE</scope>
    <source>
        <strain evidence="2">SGF0006</strain>
        <tissue evidence="2">Muscle</tissue>
    </source>
</reference>
<proteinExistence type="predicted"/>
<accession>A0AAD6BDM9</accession>
<evidence type="ECO:0000256" key="1">
    <source>
        <dbReference type="SAM" id="Coils"/>
    </source>
</evidence>
<feature type="coiled-coil region" evidence="1">
    <location>
        <begin position="119"/>
        <end position="146"/>
    </location>
</feature>
<name>A0AAD6BDM9_9TELE</name>
<gene>
    <name evidence="2" type="ORF">JOQ06_011912</name>
</gene>
<dbReference type="EMBL" id="JAPTMU010000006">
    <property type="protein sequence ID" value="KAJ4942042.1"/>
    <property type="molecule type" value="Genomic_DNA"/>
</dbReference>
<dbReference type="AlphaFoldDB" id="A0AAD6BDM9"/>
<comment type="caution">
    <text evidence="2">The sequence shown here is derived from an EMBL/GenBank/DDBJ whole genome shotgun (WGS) entry which is preliminary data.</text>
</comment>
<keyword evidence="1" id="KW-0175">Coiled coil</keyword>